<evidence type="ECO:0000256" key="2">
    <source>
        <dbReference type="ARBA" id="ARBA00004607"/>
    </source>
</evidence>
<dbReference type="KEGG" id="bmor:101743258"/>
<dbReference type="GO" id="GO:0060271">
    <property type="term" value="P:cilium assembly"/>
    <property type="evidence" value="ECO:0007669"/>
    <property type="project" value="TreeGrafter"/>
</dbReference>
<keyword evidence="7" id="KW-0472">Membrane</keyword>
<sequence length="346" mass="38976">MSKAKSGAVWEDREVLFDLPFAYLKLRPGEKIFDRIEPIEDTKGNSGVKGRMVVTSLRIIWHSLASPRINMSIGLNCLLSTSTKVVNSGLRGTTQALHALAAYRTNRYEFIFTNLSPNCVRHYTSVVGVHKAYINSRLYRDLKLRGAIIHNKQLRMVPQEKILLNEHSIWNLSSDSGNLGTMLVTNIRVVWYADVNEAFNVSMPYITIDSISVRASKFGEALVFVIRQTSGGYVLGFRADPRDRLPPLLSELQTLHRAYTEKPIFGVEINWENEAPTTINDEIEELEEIGEPRGEMGPSLYMASQLAKHQEGKDVQPVYSPYLGLAIEPLKEGFTLKSLFEVQSTT</sequence>
<reference evidence="12" key="1">
    <citation type="journal article" date="2008" name="Insect Biochem. Mol. Biol.">
        <title>The genome of a lepidopteran model insect, the silkworm Bombyx mori.</title>
        <authorList>
            <consortium name="International Silkworm Genome Consortium"/>
        </authorList>
    </citation>
    <scope>NUCLEOTIDE SEQUENCE [LARGE SCALE GENOMIC DNA]</scope>
    <source>
        <strain evidence="12">p50T</strain>
    </source>
</reference>
<dbReference type="InterPro" id="IPR014003">
    <property type="entry name" value="BBS5_PH"/>
</dbReference>
<evidence type="ECO:0000256" key="4">
    <source>
        <dbReference type="ARBA" id="ARBA00022475"/>
    </source>
</evidence>
<accession>A0A8R2C5U0</accession>
<keyword evidence="6" id="KW-0969">Cilium</keyword>
<protein>
    <recommendedName>
        <fullName evidence="10">BBSome complex member BBS5 PH domain-containing protein</fullName>
    </recommendedName>
</protein>
<keyword evidence="12" id="KW-1185">Reference proteome</keyword>
<evidence type="ECO:0000313" key="12">
    <source>
        <dbReference type="Proteomes" id="UP000005204"/>
    </source>
</evidence>
<dbReference type="InterPro" id="IPR030804">
    <property type="entry name" value="BBS5/fem-3"/>
</dbReference>
<dbReference type="Pfam" id="PF07289">
    <property type="entry name" value="BBL5"/>
    <property type="match status" value="1"/>
</dbReference>
<evidence type="ECO:0000256" key="7">
    <source>
        <dbReference type="ARBA" id="ARBA00023136"/>
    </source>
</evidence>
<dbReference type="PANTHER" id="PTHR21351:SF0">
    <property type="entry name" value="BARDET-BIEDL SYNDROME 5 PROTEIN"/>
    <property type="match status" value="1"/>
</dbReference>
<evidence type="ECO:0000313" key="11">
    <source>
        <dbReference type="EnsemblMetazoa" id="XP_012545526.1"/>
    </source>
</evidence>
<dbReference type="InterPro" id="IPR006606">
    <property type="entry name" value="BBL5"/>
</dbReference>
<evidence type="ECO:0000256" key="6">
    <source>
        <dbReference type="ARBA" id="ARBA00023069"/>
    </source>
</evidence>
<dbReference type="GO" id="GO:0032266">
    <property type="term" value="F:phosphatidylinositol-3-phosphate binding"/>
    <property type="evidence" value="ECO:0007669"/>
    <property type="project" value="TreeGrafter"/>
</dbReference>
<dbReference type="OrthoDB" id="10261999at2759"/>
<name>A0A8R2C5U0_BOMMO</name>
<evidence type="ECO:0000256" key="9">
    <source>
        <dbReference type="ARBA" id="ARBA00023273"/>
    </source>
</evidence>
<keyword evidence="8" id="KW-0206">Cytoskeleton</keyword>
<dbReference type="EnsemblMetazoa" id="XM_012690072.3">
    <property type="protein sequence ID" value="XP_012545526.1"/>
    <property type="gene ID" value="LOC101743258"/>
</dbReference>
<dbReference type="SMR" id="A0A8R2C5U0"/>
<feature type="domain" description="BBSome complex member BBS5 PH" evidence="10">
    <location>
        <begin position="30"/>
        <end position="84"/>
    </location>
</feature>
<dbReference type="OMA" id="PNFGIQY"/>
<proteinExistence type="inferred from homology"/>
<dbReference type="SMART" id="SM00683">
    <property type="entry name" value="DM16"/>
    <property type="match status" value="2"/>
</dbReference>
<dbReference type="PANTHER" id="PTHR21351">
    <property type="entry name" value="BARDET-BIEDL SYNDROME PROTEIN 5"/>
    <property type="match status" value="1"/>
</dbReference>
<organism evidence="11 12">
    <name type="scientific">Bombyx mori</name>
    <name type="common">Silk moth</name>
    <dbReference type="NCBI Taxonomy" id="7091"/>
    <lineage>
        <taxon>Eukaryota</taxon>
        <taxon>Metazoa</taxon>
        <taxon>Ecdysozoa</taxon>
        <taxon>Arthropoda</taxon>
        <taxon>Hexapoda</taxon>
        <taxon>Insecta</taxon>
        <taxon>Pterygota</taxon>
        <taxon>Neoptera</taxon>
        <taxon>Endopterygota</taxon>
        <taxon>Lepidoptera</taxon>
        <taxon>Glossata</taxon>
        <taxon>Ditrysia</taxon>
        <taxon>Bombycoidea</taxon>
        <taxon>Bombycidae</taxon>
        <taxon>Bombycinae</taxon>
        <taxon>Bombyx</taxon>
    </lineage>
</organism>
<evidence type="ECO:0000256" key="1">
    <source>
        <dbReference type="ARBA" id="ARBA00004309"/>
    </source>
</evidence>
<dbReference type="GO" id="GO:0036064">
    <property type="term" value="C:ciliary basal body"/>
    <property type="evidence" value="ECO:0007669"/>
    <property type="project" value="TreeGrafter"/>
</dbReference>
<evidence type="ECO:0000256" key="5">
    <source>
        <dbReference type="ARBA" id="ARBA00022490"/>
    </source>
</evidence>
<evidence type="ECO:0000256" key="8">
    <source>
        <dbReference type="ARBA" id="ARBA00023212"/>
    </source>
</evidence>
<dbReference type="AlphaFoldDB" id="A0A8R2C5U0"/>
<dbReference type="GO" id="GO:0034451">
    <property type="term" value="C:centriolar satellite"/>
    <property type="evidence" value="ECO:0007669"/>
    <property type="project" value="UniProtKB-SubCell"/>
</dbReference>
<dbReference type="GO" id="GO:0034464">
    <property type="term" value="C:BBSome"/>
    <property type="evidence" value="ECO:0007669"/>
    <property type="project" value="InterPro"/>
</dbReference>
<comment type="similarity">
    <text evidence="3">Belongs to the BBS5 family.</text>
</comment>
<keyword evidence="4" id="KW-1003">Cell membrane</keyword>
<evidence type="ECO:0000259" key="10">
    <source>
        <dbReference type="SMART" id="SM00683"/>
    </source>
</evidence>
<keyword evidence="9" id="KW-0966">Cell projection</keyword>
<comment type="subcellular location">
    <subcellularLocation>
        <location evidence="1">Cell projection</location>
        <location evidence="1">Cilium membrane</location>
    </subcellularLocation>
    <subcellularLocation>
        <location evidence="2">Cytoplasm</location>
        <location evidence="2">Cytoskeleton</location>
        <location evidence="2">Microtubule organizing center</location>
        <location evidence="2">Centrosome</location>
        <location evidence="2">Centriolar satellite</location>
    </subcellularLocation>
</comment>
<reference evidence="11" key="2">
    <citation type="submission" date="2022-06" db="UniProtKB">
        <authorList>
            <consortium name="EnsemblMetazoa"/>
        </authorList>
    </citation>
    <scope>IDENTIFICATION</scope>
    <source>
        <strain evidence="11">p50T (Dazao)</strain>
    </source>
</reference>
<dbReference type="Proteomes" id="UP000005204">
    <property type="component" value="Unassembled WGS sequence"/>
</dbReference>
<gene>
    <name evidence="11" type="primary">101743258</name>
</gene>
<keyword evidence="5" id="KW-0963">Cytoplasm</keyword>
<evidence type="ECO:0000256" key="3">
    <source>
        <dbReference type="ARBA" id="ARBA00005822"/>
    </source>
</evidence>
<dbReference type="GO" id="GO:0060170">
    <property type="term" value="C:ciliary membrane"/>
    <property type="evidence" value="ECO:0007669"/>
    <property type="project" value="UniProtKB-SubCell"/>
</dbReference>
<feature type="domain" description="BBSome complex member BBS5 PH" evidence="10">
    <location>
        <begin position="160"/>
        <end position="214"/>
    </location>
</feature>
<dbReference type="PIRSF" id="PIRSF010072">
    <property type="entry name" value="DUF1448"/>
    <property type="match status" value="1"/>
</dbReference>